<evidence type="ECO:0000313" key="3">
    <source>
        <dbReference type="Proteomes" id="UP000238034"/>
    </source>
</evidence>
<reference evidence="2 3" key="1">
    <citation type="submission" date="2018-03" db="EMBL/GenBank/DDBJ databases">
        <title>Genomic Encyclopedia of Type Strains, Phase III (KMG-III): the genomes of soil and plant-associated and newly described type strains.</title>
        <authorList>
            <person name="Whitman W."/>
        </authorList>
    </citation>
    <scope>NUCLEOTIDE SEQUENCE [LARGE SCALE GENOMIC DNA]</scope>
    <source>
        <strain evidence="2 3">CGMCC 1.9313</strain>
    </source>
</reference>
<evidence type="ECO:0000313" key="2">
    <source>
        <dbReference type="EMBL" id="PRY55047.1"/>
    </source>
</evidence>
<keyword evidence="3" id="KW-1185">Reference proteome</keyword>
<protein>
    <submittedName>
        <fullName evidence="2">Uncharacterized protein</fullName>
    </submittedName>
</protein>
<accession>A0A2T0UB56</accession>
<dbReference type="Proteomes" id="UP000238034">
    <property type="component" value="Unassembled WGS sequence"/>
</dbReference>
<organism evidence="2 3">
    <name type="scientific">Arcticibacter pallidicorallinus</name>
    <dbReference type="NCBI Taxonomy" id="1259464"/>
    <lineage>
        <taxon>Bacteria</taxon>
        <taxon>Pseudomonadati</taxon>
        <taxon>Bacteroidota</taxon>
        <taxon>Sphingobacteriia</taxon>
        <taxon>Sphingobacteriales</taxon>
        <taxon>Sphingobacteriaceae</taxon>
        <taxon>Arcticibacter</taxon>
    </lineage>
</organism>
<dbReference type="AlphaFoldDB" id="A0A2T0UB56"/>
<name>A0A2T0UB56_9SPHI</name>
<proteinExistence type="predicted"/>
<comment type="caution">
    <text evidence="2">The sequence shown here is derived from an EMBL/GenBank/DDBJ whole genome shotgun (WGS) entry which is preliminary data.</text>
</comment>
<gene>
    <name evidence="2" type="ORF">B0I27_1016</name>
</gene>
<feature type="region of interest" description="Disordered" evidence="1">
    <location>
        <begin position="53"/>
        <end position="72"/>
    </location>
</feature>
<evidence type="ECO:0000256" key="1">
    <source>
        <dbReference type="SAM" id="MobiDB-lite"/>
    </source>
</evidence>
<dbReference type="EMBL" id="PVTH01000001">
    <property type="protein sequence ID" value="PRY55047.1"/>
    <property type="molecule type" value="Genomic_DNA"/>
</dbReference>
<sequence length="124" mass="14842">MAQPGDRAKFEKIEALNAEFLTKSLDLNKEEAQGFWPVYNTYRQEMNKLFKERHAARKRAKDEGSPSSVNGLNFETRMLETKKRYLSQFYQVLPKSKADRVYPAEREFREHLINQLKERREKRD</sequence>